<sequence>MILLCHEYDRIVSVSNSLDGSAVAIRSKQPSEALFEIAQKYPEELVIWYHVSQQGNLNFEAFDSIFHHKKIMASFHPTENYLLDAIGYVDQSPFIKLPKNVTYPTFQMSSLVGGIHASVLNCNPFKNSDASFDYFLNSLAKQFMRVGLFCYSEPRLLLENRNTTNSKSNFYDLFRFTRQHYKTRWVFLLFFNLLVYEKRLKMLPFLYSFLFNRRFQQDDVLDSVAVKSNRSSSSEQTIDVIIPTIGRKKYLYDVLKDLSAQTHLPVNVIIVEQNPLPDSSSELDYLTSEPWPFHIDHTFTHQAGACNARNIALSKVTSEWVFLNDDDNRFENNLLVDILSKISQYGIKVATTSYLQPFEEKKIKVVHQSSIFGSGNSFLNKSILEKVKFDSRFEFGYGEDNNFGLQMKIEGYDVIYFPDPSIIHLKAPNGGFRVSFYKQWDNEEIKPLPSPTIMLLKDLHYTKHQILGYKFIYFFKRWKSNFFKINPIVHFQKFNKNWKSSYYWMNVIKREL</sequence>
<protein>
    <submittedName>
        <fullName evidence="5">Glycosyltransferase family 2 protein</fullName>
        <ecNumber evidence="5">2.4.-.-</ecNumber>
    </submittedName>
</protein>
<dbReference type="PANTHER" id="PTHR43179">
    <property type="entry name" value="RHAMNOSYLTRANSFERASE WBBL"/>
    <property type="match status" value="1"/>
</dbReference>
<evidence type="ECO:0000256" key="3">
    <source>
        <dbReference type="ARBA" id="ARBA00022679"/>
    </source>
</evidence>
<comment type="caution">
    <text evidence="5">The sequence shown here is derived from an EMBL/GenBank/DDBJ whole genome shotgun (WGS) entry which is preliminary data.</text>
</comment>
<dbReference type="Gene3D" id="3.90.550.10">
    <property type="entry name" value="Spore Coat Polysaccharide Biosynthesis Protein SpsA, Chain A"/>
    <property type="match status" value="1"/>
</dbReference>
<evidence type="ECO:0000259" key="4">
    <source>
        <dbReference type="Pfam" id="PF00535"/>
    </source>
</evidence>
<gene>
    <name evidence="5" type="ORF">ACFPVY_15350</name>
</gene>
<dbReference type="SUPFAM" id="SSF53448">
    <property type="entry name" value="Nucleotide-diphospho-sugar transferases"/>
    <property type="match status" value="1"/>
</dbReference>
<evidence type="ECO:0000313" key="6">
    <source>
        <dbReference type="Proteomes" id="UP001596287"/>
    </source>
</evidence>
<keyword evidence="2 5" id="KW-0328">Glycosyltransferase</keyword>
<dbReference type="EC" id="2.4.-.-" evidence="5"/>
<evidence type="ECO:0000256" key="1">
    <source>
        <dbReference type="ARBA" id="ARBA00006739"/>
    </source>
</evidence>
<proteinExistence type="inferred from homology"/>
<dbReference type="RefSeq" id="WP_379793011.1">
    <property type="nucleotide sequence ID" value="NZ_JBHSQB010000010.1"/>
</dbReference>
<dbReference type="Pfam" id="PF00535">
    <property type="entry name" value="Glycos_transf_2"/>
    <property type="match status" value="1"/>
</dbReference>
<dbReference type="Proteomes" id="UP001596287">
    <property type="component" value="Unassembled WGS sequence"/>
</dbReference>
<dbReference type="GO" id="GO:0016757">
    <property type="term" value="F:glycosyltransferase activity"/>
    <property type="evidence" value="ECO:0007669"/>
    <property type="project" value="UniProtKB-KW"/>
</dbReference>
<dbReference type="EMBL" id="JBHSQB010000010">
    <property type="protein sequence ID" value="MFC6098030.1"/>
    <property type="molecule type" value="Genomic_DNA"/>
</dbReference>
<keyword evidence="6" id="KW-1185">Reference proteome</keyword>
<dbReference type="PANTHER" id="PTHR43179:SF12">
    <property type="entry name" value="GALACTOFURANOSYLTRANSFERASE GLFT2"/>
    <property type="match status" value="1"/>
</dbReference>
<feature type="domain" description="Glycosyltransferase 2-like" evidence="4">
    <location>
        <begin position="240"/>
        <end position="382"/>
    </location>
</feature>
<dbReference type="InterPro" id="IPR001173">
    <property type="entry name" value="Glyco_trans_2-like"/>
</dbReference>
<dbReference type="CDD" id="cd00761">
    <property type="entry name" value="Glyco_tranf_GTA_type"/>
    <property type="match status" value="1"/>
</dbReference>
<evidence type="ECO:0000313" key="5">
    <source>
        <dbReference type="EMBL" id="MFC6098030.1"/>
    </source>
</evidence>
<comment type="similarity">
    <text evidence="1">Belongs to the glycosyltransferase 2 family.</text>
</comment>
<organism evidence="5 6">
    <name type="scientific">Flavobacterium qiangtangense</name>
    <dbReference type="NCBI Taxonomy" id="1442595"/>
    <lineage>
        <taxon>Bacteria</taxon>
        <taxon>Pseudomonadati</taxon>
        <taxon>Bacteroidota</taxon>
        <taxon>Flavobacteriia</taxon>
        <taxon>Flavobacteriales</taxon>
        <taxon>Flavobacteriaceae</taxon>
        <taxon>Flavobacterium</taxon>
    </lineage>
</organism>
<keyword evidence="3 5" id="KW-0808">Transferase</keyword>
<evidence type="ECO:0000256" key="2">
    <source>
        <dbReference type="ARBA" id="ARBA00022676"/>
    </source>
</evidence>
<dbReference type="InterPro" id="IPR029044">
    <property type="entry name" value="Nucleotide-diphossugar_trans"/>
</dbReference>
<accession>A0ABW1PT22</accession>
<reference evidence="6" key="1">
    <citation type="journal article" date="2019" name="Int. J. Syst. Evol. Microbiol.">
        <title>The Global Catalogue of Microorganisms (GCM) 10K type strain sequencing project: providing services to taxonomists for standard genome sequencing and annotation.</title>
        <authorList>
            <consortium name="The Broad Institute Genomics Platform"/>
            <consortium name="The Broad Institute Genome Sequencing Center for Infectious Disease"/>
            <person name="Wu L."/>
            <person name="Ma J."/>
        </authorList>
    </citation>
    <scope>NUCLEOTIDE SEQUENCE [LARGE SCALE GENOMIC DNA]</scope>
    <source>
        <strain evidence="6">CCUG 49679</strain>
    </source>
</reference>
<name>A0ABW1PT22_9FLAO</name>